<evidence type="ECO:0000256" key="1">
    <source>
        <dbReference type="SAM" id="MobiDB-lite"/>
    </source>
</evidence>
<feature type="compositionally biased region" description="Basic and acidic residues" evidence="1">
    <location>
        <begin position="64"/>
        <end position="95"/>
    </location>
</feature>
<dbReference type="EMBL" id="VANP01000011">
    <property type="protein sequence ID" value="TLP55109.1"/>
    <property type="molecule type" value="Genomic_DNA"/>
</dbReference>
<organism evidence="3 4">
    <name type="scientific">Microbispora triticiradicis</name>
    <dbReference type="NCBI Taxonomy" id="2200763"/>
    <lineage>
        <taxon>Bacteria</taxon>
        <taxon>Bacillati</taxon>
        <taxon>Actinomycetota</taxon>
        <taxon>Actinomycetes</taxon>
        <taxon>Streptosporangiales</taxon>
        <taxon>Streptosporangiaceae</taxon>
        <taxon>Microbispora</taxon>
    </lineage>
</organism>
<feature type="chain" id="PRO_5038853242" evidence="2">
    <location>
        <begin position="31"/>
        <end position="177"/>
    </location>
</feature>
<gene>
    <name evidence="3" type="ORF">FED44_25595</name>
</gene>
<feature type="region of interest" description="Disordered" evidence="1">
    <location>
        <begin position="38"/>
        <end position="106"/>
    </location>
</feature>
<feature type="signal peptide" evidence="2">
    <location>
        <begin position="1"/>
        <end position="30"/>
    </location>
</feature>
<sequence>MHISRLAGAFATLAAASTFVASAAFAPAHAGVTTAARAAVLEPDPPDDKPCPNGEPKPCGASGQDREGVDSGREDARKEADEAKKDIAAAKDKADQCPPGSAQGKQCMRDLIGDDAEQREGMADVRKELDAFRPAPTDNAASALNSTCDAFAAELPAAFKAADGSPSLTGLCELMNK</sequence>
<accession>A0A5R8YNR4</accession>
<evidence type="ECO:0000313" key="3">
    <source>
        <dbReference type="EMBL" id="TLP55109.1"/>
    </source>
</evidence>
<dbReference type="AlphaFoldDB" id="A0A5R8YNR4"/>
<proteinExistence type="predicted"/>
<protein>
    <submittedName>
        <fullName evidence="3">Uncharacterized protein</fullName>
    </submittedName>
</protein>
<dbReference type="Proteomes" id="UP000309033">
    <property type="component" value="Unassembled WGS sequence"/>
</dbReference>
<comment type="caution">
    <text evidence="3">The sequence shown here is derived from an EMBL/GenBank/DDBJ whole genome shotgun (WGS) entry which is preliminary data.</text>
</comment>
<keyword evidence="2" id="KW-0732">Signal</keyword>
<evidence type="ECO:0000313" key="4">
    <source>
        <dbReference type="Proteomes" id="UP000309033"/>
    </source>
</evidence>
<evidence type="ECO:0000256" key="2">
    <source>
        <dbReference type="SAM" id="SignalP"/>
    </source>
</evidence>
<name>A0A5R8YNR4_9ACTN</name>
<keyword evidence="4" id="KW-1185">Reference proteome</keyword>
<reference evidence="3" key="1">
    <citation type="submission" date="2019-05" db="EMBL/GenBank/DDBJ databases">
        <title>Isolation, diversity and antifungal activity of Actinobacteria from wheat.</title>
        <authorList>
            <person name="Yu B."/>
        </authorList>
    </citation>
    <scope>NUCLEOTIDE SEQUENCE [LARGE SCALE GENOMIC DNA]</scope>
    <source>
        <strain evidence="3">NEAU-HEGS1-5</strain>
    </source>
</reference>